<proteinExistence type="predicted"/>
<dbReference type="WBParaSite" id="PS1159_v2.g5257.t1">
    <property type="protein sequence ID" value="PS1159_v2.g5257.t1"/>
    <property type="gene ID" value="PS1159_v2.g5257"/>
</dbReference>
<accession>A0AC35GHT5</accession>
<dbReference type="Proteomes" id="UP000887580">
    <property type="component" value="Unplaced"/>
</dbReference>
<evidence type="ECO:0000313" key="2">
    <source>
        <dbReference type="WBParaSite" id="PS1159_v2.g5257.t1"/>
    </source>
</evidence>
<evidence type="ECO:0000313" key="1">
    <source>
        <dbReference type="Proteomes" id="UP000887580"/>
    </source>
</evidence>
<reference evidence="2" key="1">
    <citation type="submission" date="2022-11" db="UniProtKB">
        <authorList>
            <consortium name="WormBaseParasite"/>
        </authorList>
    </citation>
    <scope>IDENTIFICATION</scope>
</reference>
<protein>
    <submittedName>
        <fullName evidence="2">Uncharacterized protein</fullName>
    </submittedName>
</protein>
<name>A0AC35GHT5_9BILA</name>
<organism evidence="1 2">
    <name type="scientific">Panagrolaimus sp. PS1159</name>
    <dbReference type="NCBI Taxonomy" id="55785"/>
    <lineage>
        <taxon>Eukaryota</taxon>
        <taxon>Metazoa</taxon>
        <taxon>Ecdysozoa</taxon>
        <taxon>Nematoda</taxon>
        <taxon>Chromadorea</taxon>
        <taxon>Rhabditida</taxon>
        <taxon>Tylenchina</taxon>
        <taxon>Panagrolaimomorpha</taxon>
        <taxon>Panagrolaimoidea</taxon>
        <taxon>Panagrolaimidae</taxon>
        <taxon>Panagrolaimus</taxon>
    </lineage>
</organism>
<sequence length="68" mass="7767">MTTSQVESIPLKQTESIQPLKVEPNSSLANLMLNFKFQLMNQEAVVESEEENLHEKFTCDKNVLEKKG</sequence>